<feature type="domain" description="Chitin-binding type-2" evidence="2">
    <location>
        <begin position="76"/>
        <end position="127"/>
    </location>
</feature>
<dbReference type="Proteomes" id="UP000002357">
    <property type="component" value="Plasmid pSCL4"/>
</dbReference>
<evidence type="ECO:0000313" key="4">
    <source>
        <dbReference type="Proteomes" id="UP000002357"/>
    </source>
</evidence>
<dbReference type="EMBL" id="CM000914">
    <property type="protein sequence ID" value="EFG04976.2"/>
    <property type="molecule type" value="Genomic_DNA"/>
</dbReference>
<keyword evidence="4" id="KW-1185">Reference proteome</keyword>
<evidence type="ECO:0000256" key="1">
    <source>
        <dbReference type="SAM" id="MobiDB-lite"/>
    </source>
</evidence>
<dbReference type="GO" id="GO:0005576">
    <property type="term" value="C:extracellular region"/>
    <property type="evidence" value="ECO:0007669"/>
    <property type="project" value="InterPro"/>
</dbReference>
<accession>B5GLX0</accession>
<reference evidence="3 4" key="1">
    <citation type="journal article" date="2010" name="Genome Biol. Evol.">
        <title>The sequence of a 1.8-mb bacterial linear plasmid reveals a rich evolutionary reservoir of secondary metabolic pathways.</title>
        <authorList>
            <person name="Medema M.H."/>
            <person name="Trefzer A."/>
            <person name="Kovalchuk A."/>
            <person name="van den Berg M."/>
            <person name="Mueller U."/>
            <person name="Heijne W."/>
            <person name="Wu L."/>
            <person name="Alam M.T."/>
            <person name="Ronning C.M."/>
            <person name="Nierman W.C."/>
            <person name="Bovenberg R.A.L."/>
            <person name="Breitling R."/>
            <person name="Takano E."/>
        </authorList>
    </citation>
    <scope>NUCLEOTIDE SEQUENCE [LARGE SCALE GENOMIC DNA]</scope>
    <source>
        <strain evidence="4">ATCC 27064 / DSM 738 / JCM 4710 / NBRC 13307 / NCIMB 12785 / NRRL 3585 / VKM Ac-602</strain>
        <plasmid evidence="3">pSCL4</plasmid>
    </source>
</reference>
<evidence type="ECO:0000259" key="2">
    <source>
        <dbReference type="SMART" id="SM00494"/>
    </source>
</evidence>
<dbReference type="AlphaFoldDB" id="B5GLX0"/>
<dbReference type="InterPro" id="IPR036508">
    <property type="entry name" value="Chitin-bd_dom_sf"/>
</dbReference>
<organism evidence="3 4">
    <name type="scientific">Streptomyces clavuligerus</name>
    <dbReference type="NCBI Taxonomy" id="1901"/>
    <lineage>
        <taxon>Bacteria</taxon>
        <taxon>Bacillati</taxon>
        <taxon>Actinomycetota</taxon>
        <taxon>Actinomycetes</taxon>
        <taxon>Kitasatosporales</taxon>
        <taxon>Streptomycetaceae</taxon>
        <taxon>Streptomyces</taxon>
    </lineage>
</organism>
<dbReference type="SUPFAM" id="SSF57625">
    <property type="entry name" value="Invertebrate chitin-binding proteins"/>
    <property type="match status" value="1"/>
</dbReference>
<dbReference type="Pfam" id="PF01607">
    <property type="entry name" value="CBM_14"/>
    <property type="match status" value="1"/>
</dbReference>
<protein>
    <submittedName>
        <fullName evidence="3">CBM_14 domain-containing protein</fullName>
    </submittedName>
</protein>
<dbReference type="GO" id="GO:0008061">
    <property type="term" value="F:chitin binding"/>
    <property type="evidence" value="ECO:0007669"/>
    <property type="project" value="InterPro"/>
</dbReference>
<name>B5GLX0_STRCL</name>
<sequence length="139" mass="14846">MANRRRPARMSGRAGHGTGDGTPWRRARSAFGPHEKRQHMRMKPVASVAVRATLALAVLLVPLTMTAPAAHAKPNPICGGDYYGPFPGDRTKFFQCDDFGAFFVMDCAPGTEFDDSLNVCVYATPRPGGTVPAAAPQTG</sequence>
<evidence type="ECO:0000313" key="3">
    <source>
        <dbReference type="EMBL" id="EFG04976.2"/>
    </source>
</evidence>
<gene>
    <name evidence="3" type="ORF">SCLAV_p1494</name>
</gene>
<dbReference type="Gene3D" id="2.170.140.10">
    <property type="entry name" value="Chitin binding domain"/>
    <property type="match status" value="1"/>
</dbReference>
<dbReference type="SMART" id="SM00494">
    <property type="entry name" value="ChtBD2"/>
    <property type="match status" value="1"/>
</dbReference>
<keyword evidence="3" id="KW-0614">Plasmid</keyword>
<feature type="region of interest" description="Disordered" evidence="1">
    <location>
        <begin position="1"/>
        <end position="39"/>
    </location>
</feature>
<proteinExistence type="predicted"/>
<geneLocation type="plasmid" evidence="3 4">
    <name>pSCL4</name>
</geneLocation>
<dbReference type="InterPro" id="IPR002557">
    <property type="entry name" value="Chitin-bd_dom"/>
</dbReference>